<comment type="caution">
    <text evidence="2">The sequence shown here is derived from an EMBL/GenBank/DDBJ whole genome shotgun (WGS) entry which is preliminary data.</text>
</comment>
<proteinExistence type="predicted"/>
<feature type="compositionally biased region" description="Polar residues" evidence="1">
    <location>
        <begin position="1"/>
        <end position="14"/>
    </location>
</feature>
<feature type="region of interest" description="Disordered" evidence="1">
    <location>
        <begin position="1"/>
        <end position="22"/>
    </location>
</feature>
<evidence type="ECO:0000313" key="3">
    <source>
        <dbReference type="Proteomes" id="UP000769780"/>
    </source>
</evidence>
<keyword evidence="3" id="KW-1185">Reference proteome</keyword>
<evidence type="ECO:0000313" key="2">
    <source>
        <dbReference type="EMBL" id="MBY0097853.1"/>
    </source>
</evidence>
<accession>A0ABS7K6Q3</accession>
<reference evidence="2 3" key="1">
    <citation type="submission" date="2020-07" db="EMBL/GenBank/DDBJ databases">
        <title>Fungal Genomes of the International Space Station.</title>
        <authorList>
            <person name="Seuylemezian A."/>
            <person name="Singh N.K."/>
            <person name="Wood J."/>
            <person name="Venkateswaran K."/>
        </authorList>
    </citation>
    <scope>NUCLEOTIDE SEQUENCE [LARGE SCALE GENOMIC DNA]</scope>
    <source>
        <strain evidence="2 3">PL-B2</strain>
    </source>
</reference>
<organism evidence="2 3">
    <name type="scientific">Mesobacillus maritimus</name>
    <dbReference type="NCBI Taxonomy" id="1643336"/>
    <lineage>
        <taxon>Bacteria</taxon>
        <taxon>Bacillati</taxon>
        <taxon>Bacillota</taxon>
        <taxon>Bacilli</taxon>
        <taxon>Bacillales</taxon>
        <taxon>Bacillaceae</taxon>
        <taxon>Mesobacillus</taxon>
    </lineage>
</organism>
<dbReference type="EMBL" id="JACWFH010000015">
    <property type="protein sequence ID" value="MBY0097853.1"/>
    <property type="molecule type" value="Genomic_DNA"/>
</dbReference>
<dbReference type="Pfam" id="PF16934">
    <property type="entry name" value="Mersacidin"/>
    <property type="match status" value="1"/>
</dbReference>
<dbReference type="Proteomes" id="UP000769780">
    <property type="component" value="Unassembled WGS sequence"/>
</dbReference>
<dbReference type="InterPro" id="IPR027632">
    <property type="entry name" value="Lant_2_A2"/>
</dbReference>
<evidence type="ECO:0000256" key="1">
    <source>
        <dbReference type="SAM" id="MobiDB-lite"/>
    </source>
</evidence>
<protein>
    <submittedName>
        <fullName evidence="2">Mersacidin family lantibiotic</fullName>
    </submittedName>
</protein>
<sequence>MNRSEVLQSLNKSQPAGEKMHTLTREELERVSGAGDVQPEATPTVVPFTGGILFGVGMTKLFGCGSGN</sequence>
<name>A0ABS7K6Q3_9BACI</name>
<dbReference type="RefSeq" id="WP_221874070.1">
    <property type="nucleotide sequence ID" value="NZ_JACWFH010000015.1"/>
</dbReference>
<gene>
    <name evidence="2" type="ORF">H0185_13695</name>
</gene>